<dbReference type="AlphaFoldDB" id="A0A9W7ZZT5"/>
<gene>
    <name evidence="1" type="ORF">IWQ60_008208</name>
</gene>
<sequence length="240" mass="26061">MTAKIFTRVAACFKTLRQKLWAHQTPQCQFNANLATVITPETICPGDTEWATVTLSLASAQPVVLAPAKRPLVAQALRSLFIRHCHQRPVQVGPMAPADGLGHWAGKWETIPLVPISQAVKSQAQDAPTSASETTPETGDQALDELFAAVNEQQLVQHTANWAADRLQEVQDTYMCTSIGPDPDLVGEYDPATDPTGSILANMNLWFQLEEMALDAKLAWEAKLAVTKKKVAALQAAQPV</sequence>
<accession>A0A9W7ZZT5</accession>
<keyword evidence="2" id="KW-1185">Reference proteome</keyword>
<protein>
    <submittedName>
        <fullName evidence="1">Uncharacterized protein</fullName>
    </submittedName>
</protein>
<organism evidence="1 2">
    <name type="scientific">Tieghemiomyces parasiticus</name>
    <dbReference type="NCBI Taxonomy" id="78921"/>
    <lineage>
        <taxon>Eukaryota</taxon>
        <taxon>Fungi</taxon>
        <taxon>Fungi incertae sedis</taxon>
        <taxon>Zoopagomycota</taxon>
        <taxon>Kickxellomycotina</taxon>
        <taxon>Dimargaritomycetes</taxon>
        <taxon>Dimargaritales</taxon>
        <taxon>Dimargaritaceae</taxon>
        <taxon>Tieghemiomyces</taxon>
    </lineage>
</organism>
<dbReference type="Proteomes" id="UP001150569">
    <property type="component" value="Unassembled WGS sequence"/>
</dbReference>
<name>A0A9W7ZZT5_9FUNG</name>
<proteinExistence type="predicted"/>
<evidence type="ECO:0000313" key="1">
    <source>
        <dbReference type="EMBL" id="KAJ1916139.1"/>
    </source>
</evidence>
<dbReference type="EMBL" id="JANBPT010000596">
    <property type="protein sequence ID" value="KAJ1916139.1"/>
    <property type="molecule type" value="Genomic_DNA"/>
</dbReference>
<comment type="caution">
    <text evidence="1">The sequence shown here is derived from an EMBL/GenBank/DDBJ whole genome shotgun (WGS) entry which is preliminary data.</text>
</comment>
<evidence type="ECO:0000313" key="2">
    <source>
        <dbReference type="Proteomes" id="UP001150569"/>
    </source>
</evidence>
<reference evidence="1" key="1">
    <citation type="submission" date="2022-07" db="EMBL/GenBank/DDBJ databases">
        <title>Phylogenomic reconstructions and comparative analyses of Kickxellomycotina fungi.</title>
        <authorList>
            <person name="Reynolds N.K."/>
            <person name="Stajich J.E."/>
            <person name="Barry K."/>
            <person name="Grigoriev I.V."/>
            <person name="Crous P."/>
            <person name="Smith M.E."/>
        </authorList>
    </citation>
    <scope>NUCLEOTIDE SEQUENCE</scope>
    <source>
        <strain evidence="1">RSA 861</strain>
    </source>
</reference>